<evidence type="ECO:0000313" key="3">
    <source>
        <dbReference type="Proteomes" id="UP000681586"/>
    </source>
</evidence>
<feature type="transmembrane region" description="Helical" evidence="1">
    <location>
        <begin position="556"/>
        <end position="582"/>
    </location>
</feature>
<keyword evidence="1" id="KW-0812">Transmembrane</keyword>
<accession>A0ABS5MLD4</accession>
<name>A0ABS5MLD4_9STAP</name>
<protein>
    <submittedName>
        <fullName evidence="2">DUF1430 domain-containing protein</fullName>
    </submittedName>
</protein>
<dbReference type="Proteomes" id="UP000681586">
    <property type="component" value="Unassembled WGS sequence"/>
</dbReference>
<dbReference type="InterPro" id="IPR006541">
    <property type="entry name" value="Bacteriocin_ass"/>
</dbReference>
<sequence>MKNITRITIFFTFLTSTFLFLNFYKYYDEIGIPGYEEGFIITNLDKKLSKKEGNKVIVKLSNKYNTNIIRENKNYEDNGKSKFLVQYKNDKHSFSERPFTYGKKYKLLEPNDVKVNQLKLVGTFFFTDEPLPQTFYKELEDNGLTAVYFNQPVFFVLVDYLNVYKLIPSIGMLMIILFIAILYHNVTSIKDMSIKRLHGFTTQKIFRIKSKELFIIFLKYFFVINMIMTIGLLIYNKLAQFIYVQLSFLVFALMFLTILFIMMSISFIIVYKESFKITKYIKYDGIGNILKYLPGAIKILVMLTLLNVINSSMFNYNELKDNLVSEKYWIKNKDLFMTEISTNENGTDKEKNDNVEKRILTLINKIPEDKWLLSYNNYYDWKNKGERYDLENAIFVNKTYVKRNGIKVKGEKQIDFSRLTILLPEKAYNKKNIFQLKKEMNEYINQLNDERSITNKEKYLNVEVLKTDNHFELFNYSSMFELKNAISYNPVIVIMPKELNPFSFYSTAASNGSLLFKDYDFIQNKIEKYKLDDEIQGLTNIYSKVIDDIQQLKLNLGISLITAIFGSVVLFSVYIFNVCLYCDSEKKKIFVKTIHGYSFVKKHYHFMMISIVSSLISLLIVKYFDVLSLSFPVICSVILFEILSLIFVIRRYEYYLLKNARRGESQ</sequence>
<evidence type="ECO:0000256" key="1">
    <source>
        <dbReference type="SAM" id="Phobius"/>
    </source>
</evidence>
<gene>
    <name evidence="2" type="ORF">JJQ58_04290</name>
</gene>
<proteinExistence type="predicted"/>
<dbReference type="RefSeq" id="WP_203153708.1">
    <property type="nucleotide sequence ID" value="NZ_JAAQPD010000001.1"/>
</dbReference>
<keyword evidence="3" id="KW-1185">Reference proteome</keyword>
<keyword evidence="1" id="KW-1133">Transmembrane helix</keyword>
<feature type="transmembrane region" description="Helical" evidence="1">
    <location>
        <begin position="630"/>
        <end position="649"/>
    </location>
</feature>
<feature type="transmembrane region" description="Helical" evidence="1">
    <location>
        <begin position="241"/>
        <end position="271"/>
    </location>
</feature>
<feature type="transmembrane region" description="Helical" evidence="1">
    <location>
        <begin position="7"/>
        <end position="27"/>
    </location>
</feature>
<reference evidence="2 3" key="1">
    <citation type="submission" date="2021-05" db="EMBL/GenBank/DDBJ databases">
        <title>Staphylococcus fleurettii isolated from lake water in First Nation community in Manitoba, Canada.</title>
        <authorList>
            <person name="Bashar S."/>
            <person name="Murdock A."/>
            <person name="Patidar R."/>
            <person name="Golding G."/>
            <person name="Farenhorst A."/>
            <person name="Kumar A."/>
        </authorList>
    </citation>
    <scope>NUCLEOTIDE SEQUENCE [LARGE SCALE GENOMIC DNA]</scope>
    <source>
        <strain evidence="2 3">SF002</strain>
    </source>
</reference>
<feature type="transmembrane region" description="Helical" evidence="1">
    <location>
        <begin position="213"/>
        <end position="235"/>
    </location>
</feature>
<feature type="transmembrane region" description="Helical" evidence="1">
    <location>
        <begin position="292"/>
        <end position="309"/>
    </location>
</feature>
<dbReference type="Pfam" id="PF07242">
    <property type="entry name" value="DUF1430"/>
    <property type="match status" value="1"/>
</dbReference>
<feature type="transmembrane region" description="Helical" evidence="1">
    <location>
        <begin position="166"/>
        <end position="186"/>
    </location>
</feature>
<organism evidence="2 3">
    <name type="scientific">Mammaliicoccus fleurettii</name>
    <dbReference type="NCBI Taxonomy" id="150056"/>
    <lineage>
        <taxon>Bacteria</taxon>
        <taxon>Bacillati</taxon>
        <taxon>Bacillota</taxon>
        <taxon>Bacilli</taxon>
        <taxon>Bacillales</taxon>
        <taxon>Staphylococcaceae</taxon>
        <taxon>Mammaliicoccus</taxon>
    </lineage>
</organism>
<evidence type="ECO:0000313" key="2">
    <source>
        <dbReference type="EMBL" id="MBS3696702.1"/>
    </source>
</evidence>
<comment type="caution">
    <text evidence="2">The sequence shown here is derived from an EMBL/GenBank/DDBJ whole genome shotgun (WGS) entry which is preliminary data.</text>
</comment>
<keyword evidence="1" id="KW-0472">Membrane</keyword>
<dbReference type="EMBL" id="JAGXBM010000004">
    <property type="protein sequence ID" value="MBS3696702.1"/>
    <property type="molecule type" value="Genomic_DNA"/>
</dbReference>
<feature type="transmembrane region" description="Helical" evidence="1">
    <location>
        <begin position="603"/>
        <end position="624"/>
    </location>
</feature>